<organism evidence="1">
    <name type="scientific">Psorophora albipes</name>
    <dbReference type="NCBI Taxonomy" id="869069"/>
    <lineage>
        <taxon>Eukaryota</taxon>
        <taxon>Metazoa</taxon>
        <taxon>Ecdysozoa</taxon>
        <taxon>Arthropoda</taxon>
        <taxon>Hexapoda</taxon>
        <taxon>Insecta</taxon>
        <taxon>Pterygota</taxon>
        <taxon>Neoptera</taxon>
        <taxon>Endopterygota</taxon>
        <taxon>Diptera</taxon>
        <taxon>Nematocera</taxon>
        <taxon>Culicoidea</taxon>
        <taxon>Culicidae</taxon>
        <taxon>Culicinae</taxon>
        <taxon>Aedini</taxon>
        <taxon>Psorophora</taxon>
    </lineage>
</organism>
<sequence length="260" mass="27480">LAGAIQAQTTVTTQVNTAVTAGLANLNAAYVKVNASITAGDQKILAGWSSWKNGTVALLNTYYNRFKVYTTIDLSTLTSAISSFQSTASSQPMLISGDGQISTVVQQVSQYAQQTVSALNAAAQNISSTTGTRAASCSTTYAPKLTVAPITINRYADCVLAEQARLVNIGVNVSSQYTNMLNSATNYLAVINVCDLPSPASLSSTSTSMSSSIPSYQCMTKYIQGMTTASNTYYADNMRMPQTSLVGFRVTRCAKLVQAD</sequence>
<name>T1E325_9DIPT</name>
<dbReference type="AlphaFoldDB" id="T1E325"/>
<proteinExistence type="evidence at transcript level"/>
<evidence type="ECO:0000313" key="1">
    <source>
        <dbReference type="EMBL" id="JAA94648.1"/>
    </source>
</evidence>
<feature type="non-terminal residue" evidence="1">
    <location>
        <position position="1"/>
    </location>
</feature>
<accession>T1E325</accession>
<feature type="non-terminal residue" evidence="1">
    <location>
        <position position="260"/>
    </location>
</feature>
<dbReference type="EMBL" id="GALA01000204">
    <property type="protein sequence ID" value="JAA94648.1"/>
    <property type="molecule type" value="mRNA"/>
</dbReference>
<protein>
    <submittedName>
        <fullName evidence="1">Uncharacterized protein</fullName>
    </submittedName>
</protein>
<reference evidence="1" key="1">
    <citation type="journal article" date="2013" name="BMC Genomics">
        <title>A deep insight into the sialotranscriptome of the mosquito, Psorophora albipes.</title>
        <authorList>
            <person name="Chagas A.C."/>
            <person name="Calvo E."/>
            <person name="Rios-Velasquez C.M."/>
            <person name="Pessoa F.A."/>
            <person name="Medeiros J.F."/>
            <person name="Ribeiro J.M."/>
        </authorList>
    </citation>
    <scope>NUCLEOTIDE SEQUENCE</scope>
</reference>